<dbReference type="EMBL" id="LXJZ01000220">
    <property type="protein sequence ID" value="OAJ53047.1"/>
    <property type="molecule type" value="Genomic_DNA"/>
</dbReference>
<dbReference type="STRING" id="1462993.A6V36_11810"/>
<evidence type="ECO:0000313" key="2">
    <source>
        <dbReference type="EMBL" id="OAJ53047.1"/>
    </source>
</evidence>
<feature type="chain" id="PRO_5008393496" description="DUF5666 domain-containing protein" evidence="1">
    <location>
        <begin position="33"/>
        <end position="207"/>
    </location>
</feature>
<proteinExistence type="predicted"/>
<sequence length="207" mass="21633">MLLHSSARSTASKRYAAIAVAIGFSSWLSVCAAADSAASAPAPTVQSGATVDNENGTISFIDKQNSLVVVSVNGGQQLSLNAKEHADVLDRVHVGDKIAISYQEPYVTALTRAKGTPLTRMTRTVKVTESAPAAGQDGFKAVRTNSGVVDLTAINRKQHVLTIADATGTAHTIKVSDPALVKVVGSLARHDHVQISYDSAVTVTITR</sequence>
<dbReference type="OrthoDB" id="9092139at2"/>
<dbReference type="Proteomes" id="UP000078116">
    <property type="component" value="Unassembled WGS sequence"/>
</dbReference>
<name>A0A1A9N3P3_9BURK</name>
<gene>
    <name evidence="2" type="ORF">A6V36_11810</name>
    <name evidence="3" type="ORF">A6V37_05875</name>
</gene>
<protein>
    <recommendedName>
        <fullName evidence="6">DUF5666 domain-containing protein</fullName>
    </recommendedName>
</protein>
<dbReference type="RefSeq" id="WP_064271522.1">
    <property type="nucleotide sequence ID" value="NZ_LXJZ01000220.1"/>
</dbReference>
<keyword evidence="4" id="KW-1185">Reference proteome</keyword>
<keyword evidence="1" id="KW-0732">Signal</keyword>
<dbReference type="EMBL" id="LXKA01000338">
    <property type="protein sequence ID" value="OAJ55744.1"/>
    <property type="molecule type" value="Genomic_DNA"/>
</dbReference>
<feature type="signal peptide" evidence="1">
    <location>
        <begin position="1"/>
        <end position="32"/>
    </location>
</feature>
<accession>A0A1A9N3P3</accession>
<evidence type="ECO:0000313" key="5">
    <source>
        <dbReference type="Proteomes" id="UP000078116"/>
    </source>
</evidence>
<dbReference type="AlphaFoldDB" id="A0A1A9N3P3"/>
<evidence type="ECO:0000313" key="4">
    <source>
        <dbReference type="Proteomes" id="UP000077961"/>
    </source>
</evidence>
<comment type="caution">
    <text evidence="3">The sequence shown here is derived from an EMBL/GenBank/DDBJ whole genome shotgun (WGS) entry which is preliminary data.</text>
</comment>
<reference evidence="4 5" key="1">
    <citation type="submission" date="2016-04" db="EMBL/GenBank/DDBJ databases">
        <title>Reclassification of Paraburkholderia panaciterrae (Farh et al. 2015) Dobritsa &amp; Samadpour 2016 as a later homotypic synonym of Paraburkholderia ginsengiterrae (Farh et al. 2015) Dobritsa &amp; Samadpour 2016.</title>
        <authorList>
            <person name="Dobritsa A.P."/>
            <person name="Kutumbaka K."/>
            <person name="Samadpour M."/>
        </authorList>
    </citation>
    <scope>NUCLEOTIDE SEQUENCE [LARGE SCALE GENOMIC DNA]</scope>
    <source>
        <strain evidence="3 5">DCY85</strain>
        <strain evidence="2 4">DCY85-1</strain>
    </source>
</reference>
<dbReference type="Proteomes" id="UP000077961">
    <property type="component" value="Unassembled WGS sequence"/>
</dbReference>
<evidence type="ECO:0008006" key="6">
    <source>
        <dbReference type="Google" id="ProtNLM"/>
    </source>
</evidence>
<organism evidence="3 5">
    <name type="scientific">Paraburkholderia ginsengiterrae</name>
    <dbReference type="NCBI Taxonomy" id="1462993"/>
    <lineage>
        <taxon>Bacteria</taxon>
        <taxon>Pseudomonadati</taxon>
        <taxon>Pseudomonadota</taxon>
        <taxon>Betaproteobacteria</taxon>
        <taxon>Burkholderiales</taxon>
        <taxon>Burkholderiaceae</taxon>
        <taxon>Paraburkholderia</taxon>
    </lineage>
</organism>
<evidence type="ECO:0000313" key="3">
    <source>
        <dbReference type="EMBL" id="OAJ55744.1"/>
    </source>
</evidence>
<evidence type="ECO:0000256" key="1">
    <source>
        <dbReference type="SAM" id="SignalP"/>
    </source>
</evidence>